<organism evidence="8">
    <name type="scientific">Physcomitrium patens</name>
    <name type="common">Spreading-leaved earth moss</name>
    <name type="synonym">Physcomitrella patens</name>
    <dbReference type="NCBI Taxonomy" id="3218"/>
    <lineage>
        <taxon>Eukaryota</taxon>
        <taxon>Viridiplantae</taxon>
        <taxon>Streptophyta</taxon>
        <taxon>Embryophyta</taxon>
        <taxon>Bryophyta</taxon>
        <taxon>Bryophytina</taxon>
        <taxon>Bryopsida</taxon>
        <taxon>Funariidae</taxon>
        <taxon>Funariales</taxon>
        <taxon>Funariaceae</taxon>
        <taxon>Physcomitrium</taxon>
    </lineage>
</organism>
<evidence type="ECO:0000256" key="3">
    <source>
        <dbReference type="ARBA" id="ARBA00023002"/>
    </source>
</evidence>
<evidence type="ECO:0000256" key="4">
    <source>
        <dbReference type="ARBA" id="ARBA00023004"/>
    </source>
</evidence>
<accession>A0A2K1KKU5</accession>
<dbReference type="InterPro" id="IPR044861">
    <property type="entry name" value="IPNS-like_FE2OG_OXY"/>
</dbReference>
<dbReference type="GO" id="GO:0016491">
    <property type="term" value="F:oxidoreductase activity"/>
    <property type="evidence" value="ECO:0007669"/>
    <property type="project" value="UniProtKB-KW"/>
</dbReference>
<comment type="similarity">
    <text evidence="6">Belongs to the iron/ascorbate-dependent oxidoreductase family.</text>
</comment>
<reference evidence="8 10" key="2">
    <citation type="journal article" date="2018" name="Plant J.">
        <title>The Physcomitrella patens chromosome-scale assembly reveals moss genome structure and evolution.</title>
        <authorList>
            <person name="Lang D."/>
            <person name="Ullrich K.K."/>
            <person name="Murat F."/>
            <person name="Fuchs J."/>
            <person name="Jenkins J."/>
            <person name="Haas F.B."/>
            <person name="Piednoel M."/>
            <person name="Gundlach H."/>
            <person name="Van Bel M."/>
            <person name="Meyberg R."/>
            <person name="Vives C."/>
            <person name="Morata J."/>
            <person name="Symeonidi A."/>
            <person name="Hiss M."/>
            <person name="Muchero W."/>
            <person name="Kamisugi Y."/>
            <person name="Saleh O."/>
            <person name="Blanc G."/>
            <person name="Decker E.L."/>
            <person name="van Gessel N."/>
            <person name="Grimwood J."/>
            <person name="Hayes R.D."/>
            <person name="Graham S.W."/>
            <person name="Gunter L.E."/>
            <person name="McDaniel S.F."/>
            <person name="Hoernstein S.N.W."/>
            <person name="Larsson A."/>
            <person name="Li F.W."/>
            <person name="Perroud P.F."/>
            <person name="Phillips J."/>
            <person name="Ranjan P."/>
            <person name="Rokshar D.S."/>
            <person name="Rothfels C.J."/>
            <person name="Schneider L."/>
            <person name="Shu S."/>
            <person name="Stevenson D.W."/>
            <person name="Thummler F."/>
            <person name="Tillich M."/>
            <person name="Villarreal Aguilar J.C."/>
            <person name="Widiez T."/>
            <person name="Wong G.K."/>
            <person name="Wymore A."/>
            <person name="Zhang Y."/>
            <person name="Zimmer A.D."/>
            <person name="Quatrano R.S."/>
            <person name="Mayer K.F.X."/>
            <person name="Goodstein D."/>
            <person name="Casacuberta J.M."/>
            <person name="Vandepoele K."/>
            <person name="Reski R."/>
            <person name="Cuming A.C."/>
            <person name="Tuskan G.A."/>
            <person name="Maumus F."/>
            <person name="Salse J."/>
            <person name="Schmutz J."/>
            <person name="Rensing S.A."/>
        </authorList>
    </citation>
    <scope>NUCLEOTIDE SEQUENCE [LARGE SCALE GENOMIC DNA]</scope>
    <source>
        <strain evidence="9 10">cv. Gransden 2004</strain>
    </source>
</reference>
<dbReference type="Pfam" id="PF03171">
    <property type="entry name" value="2OG-FeII_Oxy"/>
    <property type="match status" value="1"/>
</dbReference>
<evidence type="ECO:0000259" key="7">
    <source>
        <dbReference type="PROSITE" id="PS51471"/>
    </source>
</evidence>
<dbReference type="Gramene" id="Pp3c5_23450V3.2">
    <property type="protein sequence ID" value="Pp3c5_23450V3.2"/>
    <property type="gene ID" value="Pp3c5_23450"/>
</dbReference>
<proteinExistence type="inferred from homology"/>
<dbReference type="Gramene" id="Pp3c5_23450V3.9">
    <property type="protein sequence ID" value="Pp3c5_23450V3.9"/>
    <property type="gene ID" value="Pp3c5_23450"/>
</dbReference>
<dbReference type="Pfam" id="PF14226">
    <property type="entry name" value="DIOX_N"/>
    <property type="match status" value="1"/>
</dbReference>
<reference evidence="9" key="3">
    <citation type="submission" date="2020-12" db="UniProtKB">
        <authorList>
            <consortium name="EnsemblPlants"/>
        </authorList>
    </citation>
    <scope>IDENTIFICATION</scope>
</reference>
<comment type="catalytic activity">
    <reaction evidence="5">
        <text>gibberellin A12 + 2 2-oxoglutarate + 3 O2 + H(+) = gibberellin A9 + 2 succinate + 3 CO2 + 2 H2O</text>
        <dbReference type="Rhea" id="RHEA:60772"/>
        <dbReference type="ChEBI" id="CHEBI:15377"/>
        <dbReference type="ChEBI" id="CHEBI:15378"/>
        <dbReference type="ChEBI" id="CHEBI:15379"/>
        <dbReference type="ChEBI" id="CHEBI:16526"/>
        <dbReference type="ChEBI" id="CHEBI:16810"/>
        <dbReference type="ChEBI" id="CHEBI:30031"/>
        <dbReference type="ChEBI" id="CHEBI:58627"/>
        <dbReference type="ChEBI" id="CHEBI:73255"/>
    </reaction>
    <physiologicalReaction direction="left-to-right" evidence="5">
        <dbReference type="Rhea" id="RHEA:60773"/>
    </physiologicalReaction>
</comment>
<dbReference type="KEGG" id="ppp:112282416"/>
<dbReference type="EnsemblPlants" id="Pp3c5_23450V3.1">
    <property type="protein sequence ID" value="Pp3c5_23450V3.1"/>
    <property type="gene ID" value="Pp3c5_23450"/>
</dbReference>
<dbReference type="PROSITE" id="PS51471">
    <property type="entry name" value="FE2OG_OXY"/>
    <property type="match status" value="1"/>
</dbReference>
<protein>
    <recommendedName>
        <fullName evidence="7">Fe2OG dioxygenase domain-containing protein</fullName>
    </recommendedName>
</protein>
<dbReference type="RefSeq" id="XP_024375729.1">
    <property type="nucleotide sequence ID" value="XM_024519961.2"/>
</dbReference>
<dbReference type="EnsemblPlants" id="Pp3c5_23450V3.2">
    <property type="protein sequence ID" value="Pp3c5_23450V3.2"/>
    <property type="gene ID" value="Pp3c5_23450"/>
</dbReference>
<evidence type="ECO:0000256" key="2">
    <source>
        <dbReference type="ARBA" id="ARBA00022723"/>
    </source>
</evidence>
<reference evidence="8 10" key="1">
    <citation type="journal article" date="2008" name="Science">
        <title>The Physcomitrella genome reveals evolutionary insights into the conquest of land by plants.</title>
        <authorList>
            <person name="Rensing S."/>
            <person name="Lang D."/>
            <person name="Zimmer A."/>
            <person name="Terry A."/>
            <person name="Salamov A."/>
            <person name="Shapiro H."/>
            <person name="Nishiyama T."/>
            <person name="Perroud P.-F."/>
            <person name="Lindquist E."/>
            <person name="Kamisugi Y."/>
            <person name="Tanahashi T."/>
            <person name="Sakakibara K."/>
            <person name="Fujita T."/>
            <person name="Oishi K."/>
            <person name="Shin-I T."/>
            <person name="Kuroki Y."/>
            <person name="Toyoda A."/>
            <person name="Suzuki Y."/>
            <person name="Hashimoto A."/>
            <person name="Yamaguchi K."/>
            <person name="Sugano A."/>
            <person name="Kohara Y."/>
            <person name="Fujiyama A."/>
            <person name="Anterola A."/>
            <person name="Aoki S."/>
            <person name="Ashton N."/>
            <person name="Barbazuk W.B."/>
            <person name="Barker E."/>
            <person name="Bennetzen J."/>
            <person name="Bezanilla M."/>
            <person name="Blankenship R."/>
            <person name="Cho S.H."/>
            <person name="Dutcher S."/>
            <person name="Estelle M."/>
            <person name="Fawcett J.A."/>
            <person name="Gundlach H."/>
            <person name="Hanada K."/>
            <person name="Heyl A."/>
            <person name="Hicks K.A."/>
            <person name="Hugh J."/>
            <person name="Lohr M."/>
            <person name="Mayer K."/>
            <person name="Melkozernov A."/>
            <person name="Murata T."/>
            <person name="Nelson D."/>
            <person name="Pils B."/>
            <person name="Prigge M."/>
            <person name="Reiss B."/>
            <person name="Renner T."/>
            <person name="Rombauts S."/>
            <person name="Rushton P."/>
            <person name="Sanderfoot A."/>
            <person name="Schween G."/>
            <person name="Shiu S.-H."/>
            <person name="Stueber K."/>
            <person name="Theodoulou F.L."/>
            <person name="Tu H."/>
            <person name="Van de Peer Y."/>
            <person name="Verrier P.J."/>
            <person name="Waters E."/>
            <person name="Wood A."/>
            <person name="Yang L."/>
            <person name="Cove D."/>
            <person name="Cuming A."/>
            <person name="Hasebe M."/>
            <person name="Lucas S."/>
            <person name="Mishler D.B."/>
            <person name="Reski R."/>
            <person name="Grigoriev I."/>
            <person name="Quatrano R.S."/>
            <person name="Boore J.L."/>
        </authorList>
    </citation>
    <scope>NUCLEOTIDE SEQUENCE [LARGE SCALE GENOMIC DNA]</scope>
    <source>
        <strain evidence="9 10">cv. Gransden 2004</strain>
    </source>
</reference>
<dbReference type="PANTHER" id="PTHR47990">
    <property type="entry name" value="2-OXOGLUTARATE (2OG) AND FE(II)-DEPENDENT OXYGENASE SUPERFAMILY PROTEIN-RELATED"/>
    <property type="match status" value="1"/>
</dbReference>
<dbReference type="Proteomes" id="UP000006727">
    <property type="component" value="Chromosome 5"/>
</dbReference>
<dbReference type="AlphaFoldDB" id="A0A2K1KKU5"/>
<evidence type="ECO:0000256" key="6">
    <source>
        <dbReference type="RuleBase" id="RU003682"/>
    </source>
</evidence>
<dbReference type="GO" id="GO:0046872">
    <property type="term" value="F:metal ion binding"/>
    <property type="evidence" value="ECO:0007669"/>
    <property type="project" value="UniProtKB-KW"/>
</dbReference>
<dbReference type="GeneID" id="112282416"/>
<dbReference type="PaxDb" id="3218-PP1S23_153V6.1"/>
<dbReference type="SUPFAM" id="SSF51197">
    <property type="entry name" value="Clavaminate synthase-like"/>
    <property type="match status" value="1"/>
</dbReference>
<dbReference type="OrthoDB" id="288590at2759"/>
<evidence type="ECO:0000256" key="5">
    <source>
        <dbReference type="ARBA" id="ARBA00050508"/>
    </source>
</evidence>
<dbReference type="FunFam" id="2.60.120.330:FF:000003">
    <property type="entry name" value="Gibberellin 20 oxidase 2"/>
    <property type="match status" value="1"/>
</dbReference>
<dbReference type="InterPro" id="IPR050231">
    <property type="entry name" value="Iron_ascorbate_oxido_reductase"/>
</dbReference>
<dbReference type="PRINTS" id="PR00682">
    <property type="entry name" value="IPNSYNTHASE"/>
</dbReference>
<feature type="domain" description="Fe2OG dioxygenase" evidence="7">
    <location>
        <begin position="237"/>
        <end position="338"/>
    </location>
</feature>
<dbReference type="InterPro" id="IPR027443">
    <property type="entry name" value="IPNS-like_sf"/>
</dbReference>
<evidence type="ECO:0000313" key="8">
    <source>
        <dbReference type="EMBL" id="PNR54395.1"/>
    </source>
</evidence>
<comment type="cofactor">
    <cofactor evidence="1">
        <name>L-ascorbate</name>
        <dbReference type="ChEBI" id="CHEBI:38290"/>
    </cofactor>
</comment>
<evidence type="ECO:0000313" key="9">
    <source>
        <dbReference type="EnsemblPlants" id="Pp3c5_23450V3.1"/>
    </source>
</evidence>
<keyword evidence="3 6" id="KW-0560">Oxidoreductase</keyword>
<dbReference type="EMBL" id="ABEU02000005">
    <property type="protein sequence ID" value="PNR54395.1"/>
    <property type="molecule type" value="Genomic_DNA"/>
</dbReference>
<sequence length="406" mass="45372">MNPVATKAFMQETSNDLIQPSTLARGLSDNYSGLRPEVVKSKLLRGATSGLSEFIWPKDQWPSVPHDDFHLAQELPCVDLSDFRTGDAEQRQKTAEVLAKTFSEWGFVLVTNHGVSAEIIKRMQNQALKFFEMPLEQKEKGVVPSSSKYEGFGYGVESGFYYAGKPWIDRFQCRWSPACEIREPMEKVFCPSDAEEFINTIEVYNSRLDKLARKILELCAIGLGIAEDTFTKPFGGTAGDCIARMNYYPPCPLSSLTLGLGAHTDPNLLTILSQCEVGGLQVLRNDTWISVQPKPDMLIVNIGDTFEAWTNGRFRSVEHRAVVNESAARLSMVYFASPPMKAAIEIPGQLITANDPLKFRPSFTWEEYKGHLLQRHAAGNGVKMSKQWLLKPASSSASEDGNRQRF</sequence>
<gene>
    <name evidence="9" type="primary">LOC112282416</name>
    <name evidence="8" type="ORF">PHYPA_008072</name>
</gene>
<evidence type="ECO:0000256" key="1">
    <source>
        <dbReference type="ARBA" id="ARBA00001961"/>
    </source>
</evidence>
<keyword evidence="4 6" id="KW-0408">Iron</keyword>
<dbReference type="Gene3D" id="2.60.120.330">
    <property type="entry name" value="B-lactam Antibiotic, Isopenicillin N Synthase, Chain"/>
    <property type="match status" value="1"/>
</dbReference>
<dbReference type="InterPro" id="IPR005123">
    <property type="entry name" value="Oxoglu/Fe-dep_dioxygenase_dom"/>
</dbReference>
<evidence type="ECO:0000313" key="10">
    <source>
        <dbReference type="Proteomes" id="UP000006727"/>
    </source>
</evidence>
<name>A0A2K1KKU5_PHYPA</name>
<dbReference type="Gramene" id="Pp3c5_23450V3.1">
    <property type="protein sequence ID" value="Pp3c5_23450V3.1"/>
    <property type="gene ID" value="Pp3c5_23450"/>
</dbReference>
<dbReference type="InterPro" id="IPR026992">
    <property type="entry name" value="DIOX_N"/>
</dbReference>
<keyword evidence="2 6" id="KW-0479">Metal-binding</keyword>
<dbReference type="FunCoup" id="A0A2K1KKU5">
    <property type="interactions" value="14"/>
</dbReference>
<dbReference type="EnsemblPlants" id="Pp3c5_23450V3.9">
    <property type="protein sequence ID" value="Pp3c5_23450V3.9"/>
    <property type="gene ID" value="Pp3c5_23450"/>
</dbReference>
<dbReference type="GO" id="GO:0009685">
    <property type="term" value="P:gibberellin metabolic process"/>
    <property type="evidence" value="ECO:0007669"/>
    <property type="project" value="UniProtKB-ARBA"/>
</dbReference>
<keyword evidence="10" id="KW-1185">Reference proteome</keyword>